<protein>
    <submittedName>
        <fullName evidence="1">Uncharacterized protein</fullName>
    </submittedName>
</protein>
<dbReference type="InterPro" id="IPR046233">
    <property type="entry name" value="DUF6266"/>
</dbReference>
<reference evidence="1 2" key="1">
    <citation type="submission" date="2019-04" db="EMBL/GenBank/DDBJ databases">
        <title>Niastella caeni sp. nov., isolated from activated sludge.</title>
        <authorList>
            <person name="Sheng M."/>
        </authorList>
    </citation>
    <scope>NUCLEOTIDE SEQUENCE [LARGE SCALE GENOMIC DNA]</scope>
    <source>
        <strain evidence="1 2">HX-2-15</strain>
    </source>
</reference>
<dbReference type="Pfam" id="PF19781">
    <property type="entry name" value="DUF6266"/>
    <property type="match status" value="1"/>
</dbReference>
<accession>A0A4S8HES5</accession>
<gene>
    <name evidence="1" type="ORF">FAM09_26025</name>
</gene>
<dbReference type="Proteomes" id="UP000306918">
    <property type="component" value="Unassembled WGS sequence"/>
</dbReference>
<evidence type="ECO:0000313" key="1">
    <source>
        <dbReference type="EMBL" id="THU32911.1"/>
    </source>
</evidence>
<dbReference type="AlphaFoldDB" id="A0A4S8HES5"/>
<organism evidence="1 2">
    <name type="scientific">Niastella caeni</name>
    <dbReference type="NCBI Taxonomy" id="2569763"/>
    <lineage>
        <taxon>Bacteria</taxon>
        <taxon>Pseudomonadati</taxon>
        <taxon>Bacteroidota</taxon>
        <taxon>Chitinophagia</taxon>
        <taxon>Chitinophagales</taxon>
        <taxon>Chitinophagaceae</taxon>
        <taxon>Niastella</taxon>
    </lineage>
</organism>
<name>A0A4S8HES5_9BACT</name>
<dbReference type="OrthoDB" id="821958at2"/>
<keyword evidence="2" id="KW-1185">Reference proteome</keyword>
<dbReference type="EMBL" id="STFF01000010">
    <property type="protein sequence ID" value="THU32911.1"/>
    <property type="molecule type" value="Genomic_DNA"/>
</dbReference>
<dbReference type="RefSeq" id="WP_136580103.1">
    <property type="nucleotide sequence ID" value="NZ_STFF01000010.1"/>
</dbReference>
<comment type="caution">
    <text evidence="1">The sequence shown here is derived from an EMBL/GenBank/DDBJ whole genome shotgun (WGS) entry which is preliminary data.</text>
</comment>
<sequence length="211" mass="22898">MGKQTNGILGDYSGKVGKVVGSSWNGVAVVKSTPKKSKKAKTPKQEEQQAKFKTASDFALSMHDLLLLGFKDQAVRMTGANYGLSHIVKNAIDGTNPDFKIAYDRVVVSKGRLPNVEEPAVSSPKTGTVQFTWTGTEENGREKPTDLAILVAYCPELNRTVFKPVATREDKSAELNVPKFKGKVVHTWLTFMSANGKLMATSVYTGSVTIT</sequence>
<proteinExistence type="predicted"/>
<evidence type="ECO:0000313" key="2">
    <source>
        <dbReference type="Proteomes" id="UP000306918"/>
    </source>
</evidence>